<evidence type="ECO:0000256" key="6">
    <source>
        <dbReference type="ARBA" id="ARBA00022723"/>
    </source>
</evidence>
<keyword evidence="8 12" id="KW-0418">Kinase</keyword>
<dbReference type="NCBIfam" id="NF005057">
    <property type="entry name" value="PRK06464.1"/>
    <property type="match status" value="1"/>
</dbReference>
<dbReference type="GO" id="GO:0006094">
    <property type="term" value="P:gluconeogenesis"/>
    <property type="evidence" value="ECO:0007669"/>
    <property type="project" value="UniProtKB-UniPathway"/>
</dbReference>
<dbReference type="Gene3D" id="3.50.30.10">
    <property type="entry name" value="Phosphohistidine domain"/>
    <property type="match status" value="1"/>
</dbReference>
<dbReference type="InterPro" id="IPR023151">
    <property type="entry name" value="PEP_util_CS"/>
</dbReference>
<comment type="catalytic activity">
    <reaction evidence="11 12">
        <text>pyruvate + ATP + H2O = phosphoenolpyruvate + AMP + phosphate + 2 H(+)</text>
        <dbReference type="Rhea" id="RHEA:11364"/>
        <dbReference type="ChEBI" id="CHEBI:15361"/>
        <dbReference type="ChEBI" id="CHEBI:15377"/>
        <dbReference type="ChEBI" id="CHEBI:15378"/>
        <dbReference type="ChEBI" id="CHEBI:30616"/>
        <dbReference type="ChEBI" id="CHEBI:43474"/>
        <dbReference type="ChEBI" id="CHEBI:58702"/>
        <dbReference type="ChEBI" id="CHEBI:456215"/>
        <dbReference type="EC" id="2.7.9.2"/>
    </reaction>
</comment>
<dbReference type="FunFam" id="3.30.1490.20:FF:000010">
    <property type="entry name" value="Phosphoenolpyruvate synthase"/>
    <property type="match status" value="1"/>
</dbReference>
<keyword evidence="10 12" id="KW-0460">Magnesium</keyword>
<dbReference type="STRING" id="1838285.SCAL_001034"/>
<dbReference type="GO" id="GO:0005524">
    <property type="term" value="F:ATP binding"/>
    <property type="evidence" value="ECO:0007669"/>
    <property type="project" value="UniProtKB-KW"/>
</dbReference>
<sequence>MVELGIKMTDQTVVWLQDVDSSDLRLVGGKGASLGEMIKVGLPVPPSFAVTATAFRRFIEETGISDELFATLEVDVDDTKKLKKVENAAKKLILTAEMPEEIKEAILSYYDEMCRNEGEEVYVAVRSSATAEDLPDASFAGQQDTFLNIRGGEAVLDAVKRCWASLYNSRAIFYRVEHDFDHSSVNISVIVQKMVDSKKAGVMFTRDPSTGAMNTIIEGSWGLGEAVVSGSVSPDHYVIDRRSKKIINEIIATKETMHIRDPVTRETVVVPVPDDMKEERVLTDEEILKLVEYGEILENHYGIPQDIEWGIDESGKIYMLQSRPITTIKMEAESSDSPESAIEEVLVSGLGASPGMATGCVKILRDISELSKVKEGDIMVTTMTTPDMVPAMKRAAAIVTDEGGLTCHAAIVSRELGTPAVVGTKNSTEVLKDGMIVTVDGDKGKIYKGSIIMEKPSAETSVTAVNWKPITATEIKVNISIPEAAEKAAATGADGVGLLRVEHMILGLGKHPSLYIAEGKEEEYIDELVKGIKMVADVFYPKPVWVRTLDAPTDEFRSMEGGENEPIEPNPMLGWRGIRRDLTDTEHFKLQLRAFKKLFKLGFKNVGIMLPMLQHPSEYARAKQIMLEVGIDFETTMIGIMIETPAAALIIEDFIDVGGLDFVSFGTNDLTQYTLAIDRNNEHVASLYNERHPAVLKLIKSAIEVCRRRGVMTSVCGQAGSRPELVKKFVEYGISSISANIDAVEDVRNTVAREEELLIVEVVRKLKLNSEG</sequence>
<dbReference type="SUPFAM" id="SSF51621">
    <property type="entry name" value="Phosphoenolpyruvate/pyruvate domain"/>
    <property type="match status" value="1"/>
</dbReference>
<dbReference type="PROSITE" id="PS00742">
    <property type="entry name" value="PEP_ENZYMES_2"/>
    <property type="match status" value="1"/>
</dbReference>
<keyword evidence="17" id="KW-1185">Reference proteome</keyword>
<comment type="cofactor">
    <cofactor evidence="1 12">
        <name>Mg(2+)</name>
        <dbReference type="ChEBI" id="CHEBI:18420"/>
    </cofactor>
</comment>
<feature type="domain" description="Pyruvate phosphate dikinase AMP/ATP-binding" evidence="14">
    <location>
        <begin position="26"/>
        <end position="335"/>
    </location>
</feature>
<dbReference type="InterPro" id="IPR006319">
    <property type="entry name" value="PEP_synth"/>
</dbReference>
<evidence type="ECO:0000313" key="16">
    <source>
        <dbReference type="EMBL" id="OFV67659.1"/>
    </source>
</evidence>
<dbReference type="InterPro" id="IPR040442">
    <property type="entry name" value="Pyrv_kinase-like_dom_sf"/>
</dbReference>
<dbReference type="InterPro" id="IPR015813">
    <property type="entry name" value="Pyrv/PenolPyrv_kinase-like_dom"/>
</dbReference>
<dbReference type="PRINTS" id="PR01736">
    <property type="entry name" value="PHPHTRNFRASE"/>
</dbReference>
<evidence type="ECO:0000259" key="13">
    <source>
        <dbReference type="Pfam" id="PF00391"/>
    </source>
</evidence>
<evidence type="ECO:0000256" key="1">
    <source>
        <dbReference type="ARBA" id="ARBA00001946"/>
    </source>
</evidence>
<reference evidence="16" key="1">
    <citation type="submission" date="2016-05" db="EMBL/GenBank/DDBJ databases">
        <title>Microbial consortia oxidize butane by reversing methanogenesis.</title>
        <authorList>
            <person name="Laso-Perez R."/>
            <person name="Richter M."/>
            <person name="Wegener G."/>
            <person name="Musat F."/>
        </authorList>
    </citation>
    <scope>NUCLEOTIDE SEQUENCE [LARGE SCALE GENOMIC DNA]</scope>
    <source>
        <strain evidence="16">BOX2</strain>
    </source>
</reference>
<dbReference type="EMBL" id="LYOS01000003">
    <property type="protein sequence ID" value="OFV67659.1"/>
    <property type="molecule type" value="Genomic_DNA"/>
</dbReference>
<dbReference type="Gene3D" id="3.30.470.20">
    <property type="entry name" value="ATP-grasp fold, B domain"/>
    <property type="match status" value="1"/>
</dbReference>
<dbReference type="PATRIC" id="fig|1838285.3.peg.1052"/>
<comment type="caution">
    <text evidence="16">The sequence shown here is derived from an EMBL/GenBank/DDBJ whole genome shotgun (WGS) entry which is preliminary data.</text>
</comment>
<keyword evidence="7 12" id="KW-0547">Nucleotide-binding</keyword>
<dbReference type="GO" id="GO:0008986">
    <property type="term" value="F:pyruvate, water dikinase activity"/>
    <property type="evidence" value="ECO:0007669"/>
    <property type="project" value="UniProtKB-EC"/>
</dbReference>
<dbReference type="PROSITE" id="PS00370">
    <property type="entry name" value="PEP_ENZYMES_PHOS_SITE"/>
    <property type="match status" value="1"/>
</dbReference>
<evidence type="ECO:0000259" key="15">
    <source>
        <dbReference type="Pfam" id="PF02896"/>
    </source>
</evidence>
<dbReference type="PANTHER" id="PTHR43030">
    <property type="entry name" value="PHOSPHOENOLPYRUVATE SYNTHASE"/>
    <property type="match status" value="1"/>
</dbReference>
<dbReference type="Pfam" id="PF00391">
    <property type="entry name" value="PEP-utilizers"/>
    <property type="match status" value="1"/>
</dbReference>
<dbReference type="PIRSF" id="PIRSF000854">
    <property type="entry name" value="PEP_synthase"/>
    <property type="match status" value="1"/>
</dbReference>
<dbReference type="Pfam" id="PF01326">
    <property type="entry name" value="PPDK_N"/>
    <property type="match status" value="1"/>
</dbReference>
<gene>
    <name evidence="16" type="ORF">SCAL_001034</name>
</gene>
<protein>
    <recommendedName>
        <fullName evidence="12">Phosphoenolpyruvate synthase</fullName>
        <shortName evidence="12">PEP synthase</shortName>
        <ecNumber evidence="12">2.7.9.2</ecNumber>
    </recommendedName>
    <alternativeName>
        <fullName evidence="12">Pyruvate, water dikinase</fullName>
    </alternativeName>
</protein>
<evidence type="ECO:0000256" key="8">
    <source>
        <dbReference type="ARBA" id="ARBA00022777"/>
    </source>
</evidence>
<evidence type="ECO:0000256" key="2">
    <source>
        <dbReference type="ARBA" id="ARBA00002988"/>
    </source>
</evidence>
<organism evidence="16 17">
    <name type="scientific">Candidatus Syntropharchaeum caldarium</name>
    <dbReference type="NCBI Taxonomy" id="1838285"/>
    <lineage>
        <taxon>Archaea</taxon>
        <taxon>Methanobacteriati</taxon>
        <taxon>Methanobacteriota</taxon>
        <taxon>Stenosarchaea group</taxon>
        <taxon>Methanomicrobia</taxon>
        <taxon>Methanosarcinales</taxon>
        <taxon>ANME-2 cluster</taxon>
        <taxon>Candidatus Syntropharchaeum</taxon>
    </lineage>
</organism>
<dbReference type="SUPFAM" id="SSF52009">
    <property type="entry name" value="Phosphohistidine domain"/>
    <property type="match status" value="1"/>
</dbReference>
<comment type="similarity">
    <text evidence="4 12">Belongs to the PEP-utilizing enzyme family.</text>
</comment>
<dbReference type="Gene3D" id="3.20.20.60">
    <property type="entry name" value="Phosphoenolpyruvate-binding domains"/>
    <property type="match status" value="1"/>
</dbReference>
<dbReference type="UniPathway" id="UPA00138"/>
<keyword evidence="5 12" id="KW-0808">Transferase</keyword>
<dbReference type="InterPro" id="IPR002192">
    <property type="entry name" value="PPDK_AMP/ATP-bd"/>
</dbReference>
<feature type="domain" description="PEP-utilising enzyme C-terminal" evidence="15">
    <location>
        <begin position="467"/>
        <end position="754"/>
    </location>
</feature>
<dbReference type="Proteomes" id="UP000186940">
    <property type="component" value="Unassembled WGS sequence"/>
</dbReference>
<evidence type="ECO:0000256" key="9">
    <source>
        <dbReference type="ARBA" id="ARBA00022840"/>
    </source>
</evidence>
<evidence type="ECO:0000256" key="10">
    <source>
        <dbReference type="ARBA" id="ARBA00022842"/>
    </source>
</evidence>
<name>A0A1F2P8J2_9EURY</name>
<dbReference type="NCBIfam" id="TIGR01418">
    <property type="entry name" value="PEP_synth"/>
    <property type="match status" value="1"/>
</dbReference>
<evidence type="ECO:0000256" key="4">
    <source>
        <dbReference type="ARBA" id="ARBA00007837"/>
    </source>
</evidence>
<dbReference type="InterPro" id="IPR018274">
    <property type="entry name" value="PEP_util_AS"/>
</dbReference>
<accession>A0A1F2P8J2</accession>
<dbReference type="InterPro" id="IPR036637">
    <property type="entry name" value="Phosphohistidine_dom_sf"/>
</dbReference>
<dbReference type="Pfam" id="PF02896">
    <property type="entry name" value="PEP-utilizers_C"/>
    <property type="match status" value="1"/>
</dbReference>
<feature type="domain" description="PEP-utilising enzyme mobile" evidence="13">
    <location>
        <begin position="374"/>
        <end position="444"/>
    </location>
</feature>
<dbReference type="GO" id="GO:0046872">
    <property type="term" value="F:metal ion binding"/>
    <property type="evidence" value="ECO:0007669"/>
    <property type="project" value="UniProtKB-KW"/>
</dbReference>
<dbReference type="AlphaFoldDB" id="A0A1F2P8J2"/>
<keyword evidence="9 12" id="KW-0067">ATP-binding</keyword>
<evidence type="ECO:0000256" key="7">
    <source>
        <dbReference type="ARBA" id="ARBA00022741"/>
    </source>
</evidence>
<keyword evidence="6 12" id="KW-0479">Metal-binding</keyword>
<dbReference type="PANTHER" id="PTHR43030:SF1">
    <property type="entry name" value="PHOSPHOENOLPYRUVATE SYNTHASE"/>
    <property type="match status" value="1"/>
</dbReference>
<dbReference type="InterPro" id="IPR008279">
    <property type="entry name" value="PEP-util_enz_mobile_dom"/>
</dbReference>
<evidence type="ECO:0000256" key="3">
    <source>
        <dbReference type="ARBA" id="ARBA00004742"/>
    </source>
</evidence>
<proteinExistence type="inferred from homology"/>
<dbReference type="Gene3D" id="3.30.1490.20">
    <property type="entry name" value="ATP-grasp fold, A domain"/>
    <property type="match status" value="1"/>
</dbReference>
<dbReference type="SUPFAM" id="SSF56059">
    <property type="entry name" value="Glutathione synthetase ATP-binding domain-like"/>
    <property type="match status" value="1"/>
</dbReference>
<comment type="function">
    <text evidence="2 12">Catalyzes the phosphorylation of pyruvate to phosphoenolpyruvate.</text>
</comment>
<comment type="pathway">
    <text evidence="3 12">Carbohydrate biosynthesis; gluconeogenesis.</text>
</comment>
<evidence type="ECO:0000259" key="14">
    <source>
        <dbReference type="Pfam" id="PF01326"/>
    </source>
</evidence>
<evidence type="ECO:0000256" key="5">
    <source>
        <dbReference type="ARBA" id="ARBA00022679"/>
    </source>
</evidence>
<evidence type="ECO:0000256" key="12">
    <source>
        <dbReference type="PIRNR" id="PIRNR000854"/>
    </source>
</evidence>
<evidence type="ECO:0000313" key="17">
    <source>
        <dbReference type="Proteomes" id="UP000186940"/>
    </source>
</evidence>
<dbReference type="EC" id="2.7.9.2" evidence="12"/>
<evidence type="ECO:0000256" key="11">
    <source>
        <dbReference type="ARBA" id="ARBA00047700"/>
    </source>
</evidence>
<dbReference type="InterPro" id="IPR013815">
    <property type="entry name" value="ATP_grasp_subdomain_1"/>
</dbReference>
<dbReference type="InterPro" id="IPR000121">
    <property type="entry name" value="PEP_util_C"/>
</dbReference>